<reference evidence="2" key="1">
    <citation type="submission" date="2020-10" db="EMBL/GenBank/DDBJ databases">
        <authorList>
            <person name="Gilroy R."/>
        </authorList>
    </citation>
    <scope>NUCLEOTIDE SEQUENCE</scope>
    <source>
        <strain evidence="2">CHK187-14744</strain>
    </source>
</reference>
<dbReference type="AlphaFoldDB" id="A0A9D1KXA0"/>
<gene>
    <name evidence="2" type="ORF">IAB63_08260</name>
</gene>
<dbReference type="InterPro" id="IPR051532">
    <property type="entry name" value="Ester_Hydrolysis_Enzymes"/>
</dbReference>
<dbReference type="SUPFAM" id="SSF52266">
    <property type="entry name" value="SGNH hydrolase"/>
    <property type="match status" value="1"/>
</dbReference>
<organism evidence="2 3">
    <name type="scientific">Candidatus Onthocola gallistercoris</name>
    <dbReference type="NCBI Taxonomy" id="2840876"/>
    <lineage>
        <taxon>Bacteria</taxon>
        <taxon>Bacillati</taxon>
        <taxon>Bacillota</taxon>
        <taxon>Bacilli</taxon>
        <taxon>Candidatus Onthocola</taxon>
    </lineage>
</organism>
<dbReference type="GO" id="GO:0016787">
    <property type="term" value="F:hydrolase activity"/>
    <property type="evidence" value="ECO:0007669"/>
    <property type="project" value="UniProtKB-KW"/>
</dbReference>
<dbReference type="Gene3D" id="3.40.50.1110">
    <property type="entry name" value="SGNH hydrolase"/>
    <property type="match status" value="1"/>
</dbReference>
<reference evidence="2" key="2">
    <citation type="journal article" date="2021" name="PeerJ">
        <title>Extensive microbial diversity within the chicken gut microbiome revealed by metagenomics and culture.</title>
        <authorList>
            <person name="Gilroy R."/>
            <person name="Ravi A."/>
            <person name="Getino M."/>
            <person name="Pursley I."/>
            <person name="Horton D.L."/>
            <person name="Alikhan N.F."/>
            <person name="Baker D."/>
            <person name="Gharbi K."/>
            <person name="Hall N."/>
            <person name="Watson M."/>
            <person name="Adriaenssens E.M."/>
            <person name="Foster-Nyarko E."/>
            <person name="Jarju S."/>
            <person name="Secka A."/>
            <person name="Antonio M."/>
            <person name="Oren A."/>
            <person name="Chaudhuri R.R."/>
            <person name="La Ragione R."/>
            <person name="Hildebrand F."/>
            <person name="Pallen M.J."/>
        </authorList>
    </citation>
    <scope>NUCLEOTIDE SEQUENCE</scope>
    <source>
        <strain evidence="2">CHK187-14744</strain>
    </source>
</reference>
<dbReference type="PANTHER" id="PTHR30383">
    <property type="entry name" value="THIOESTERASE 1/PROTEASE 1/LYSOPHOSPHOLIPASE L1"/>
    <property type="match status" value="1"/>
</dbReference>
<dbReference type="InterPro" id="IPR013830">
    <property type="entry name" value="SGNH_hydro"/>
</dbReference>
<dbReference type="Pfam" id="PF13472">
    <property type="entry name" value="Lipase_GDSL_2"/>
    <property type="match status" value="1"/>
</dbReference>
<dbReference type="PANTHER" id="PTHR30383:SF29">
    <property type="entry name" value="SGNH HYDROLASE-TYPE ESTERASE DOMAIN-CONTAINING PROTEIN"/>
    <property type="match status" value="1"/>
</dbReference>
<protein>
    <submittedName>
        <fullName evidence="2">SGNH/GDSL hydrolase family protein</fullName>
    </submittedName>
</protein>
<dbReference type="CDD" id="cd01839">
    <property type="entry name" value="SGNH_arylesterase_like"/>
    <property type="match status" value="1"/>
</dbReference>
<proteinExistence type="predicted"/>
<dbReference type="Proteomes" id="UP000824164">
    <property type="component" value="Unassembled WGS sequence"/>
</dbReference>
<sequence length="215" mass="23916">MKTVVCFGDSNTFGVDPDGGRHPRDARWTGRLQTLLGKDYYIVEEGLNGRTTVFEDPMQPYRNGAEALPYVLQSHKPTDLFLIMLGTNDCKAHFGVSAKAISRGLDRLCRMIEHFDYGDFKTPDIFIVSPIHMADGVLERGVSDFNEDSIRKAEELASFYKEIAATYHAGFFDASTVATPGSDALHMDAASHRSLAEALAEEVKRWFDEKTEGGK</sequence>
<name>A0A9D1KXA0_9FIRM</name>
<dbReference type="InterPro" id="IPR036514">
    <property type="entry name" value="SGNH_hydro_sf"/>
</dbReference>
<dbReference type="EMBL" id="DVLT01000049">
    <property type="protein sequence ID" value="HIU03228.1"/>
    <property type="molecule type" value="Genomic_DNA"/>
</dbReference>
<comment type="caution">
    <text evidence="2">The sequence shown here is derived from an EMBL/GenBank/DDBJ whole genome shotgun (WGS) entry which is preliminary data.</text>
</comment>
<evidence type="ECO:0000313" key="3">
    <source>
        <dbReference type="Proteomes" id="UP000824164"/>
    </source>
</evidence>
<evidence type="ECO:0000259" key="1">
    <source>
        <dbReference type="Pfam" id="PF13472"/>
    </source>
</evidence>
<feature type="domain" description="SGNH hydrolase-type esterase" evidence="1">
    <location>
        <begin position="6"/>
        <end position="191"/>
    </location>
</feature>
<evidence type="ECO:0000313" key="2">
    <source>
        <dbReference type="EMBL" id="HIU03228.1"/>
    </source>
</evidence>
<keyword evidence="2" id="KW-0378">Hydrolase</keyword>
<accession>A0A9D1KXA0</accession>